<dbReference type="SUPFAM" id="SSF49503">
    <property type="entry name" value="Cupredoxins"/>
    <property type="match status" value="1"/>
</dbReference>
<evidence type="ECO:0000313" key="3">
    <source>
        <dbReference type="EMBL" id="KAK9907293.1"/>
    </source>
</evidence>
<gene>
    <name evidence="3" type="ORF">WJX75_000911</name>
</gene>
<keyword evidence="1" id="KW-0732">Signal</keyword>
<protein>
    <recommendedName>
        <fullName evidence="2">Phytocyanin domain-containing protein</fullName>
    </recommendedName>
</protein>
<feature type="chain" id="PRO_5046066938" description="Phytocyanin domain-containing protein" evidence="1">
    <location>
        <begin position="30"/>
        <end position="128"/>
    </location>
</feature>
<accession>A0ABR2YKK2</accession>
<name>A0ABR2YKK2_9CHLO</name>
<feature type="domain" description="Phytocyanin" evidence="2">
    <location>
        <begin position="49"/>
        <end position="118"/>
    </location>
</feature>
<dbReference type="InterPro" id="IPR003245">
    <property type="entry name" value="Phytocyanin_dom"/>
</dbReference>
<organism evidence="3 4">
    <name type="scientific">Coccomyxa subellipsoidea</name>
    <dbReference type="NCBI Taxonomy" id="248742"/>
    <lineage>
        <taxon>Eukaryota</taxon>
        <taxon>Viridiplantae</taxon>
        <taxon>Chlorophyta</taxon>
        <taxon>core chlorophytes</taxon>
        <taxon>Trebouxiophyceae</taxon>
        <taxon>Trebouxiophyceae incertae sedis</taxon>
        <taxon>Coccomyxaceae</taxon>
        <taxon>Coccomyxa</taxon>
    </lineage>
</organism>
<reference evidence="3 4" key="1">
    <citation type="journal article" date="2024" name="Nat. Commun.">
        <title>Phylogenomics reveals the evolutionary origins of lichenization in chlorophyte algae.</title>
        <authorList>
            <person name="Puginier C."/>
            <person name="Libourel C."/>
            <person name="Otte J."/>
            <person name="Skaloud P."/>
            <person name="Haon M."/>
            <person name="Grisel S."/>
            <person name="Petersen M."/>
            <person name="Berrin J.G."/>
            <person name="Delaux P.M."/>
            <person name="Dal Grande F."/>
            <person name="Keller J."/>
        </authorList>
    </citation>
    <scope>NUCLEOTIDE SEQUENCE [LARGE SCALE GENOMIC DNA]</scope>
    <source>
        <strain evidence="3 4">SAG 216-7</strain>
    </source>
</reference>
<proteinExistence type="predicted"/>
<evidence type="ECO:0000313" key="4">
    <source>
        <dbReference type="Proteomes" id="UP001491310"/>
    </source>
</evidence>
<evidence type="ECO:0000259" key="2">
    <source>
        <dbReference type="Pfam" id="PF02298"/>
    </source>
</evidence>
<sequence length="128" mass="13180">MKVSFYAAAVLAICAAGLLPLATPTPVPAGPITWLIPSESNVPPYQNGTASVGDTVTYVWSMYHGVVFSTSPDCNAKTLFQQIPGGADSASGAANVTFTTPGTIYVICPVGDHCSEGQIQKWTVSSAA</sequence>
<dbReference type="Gene3D" id="2.60.40.420">
    <property type="entry name" value="Cupredoxins - blue copper proteins"/>
    <property type="match status" value="1"/>
</dbReference>
<evidence type="ECO:0000256" key="1">
    <source>
        <dbReference type="SAM" id="SignalP"/>
    </source>
</evidence>
<comment type="caution">
    <text evidence="3">The sequence shown here is derived from an EMBL/GenBank/DDBJ whole genome shotgun (WGS) entry which is preliminary data.</text>
</comment>
<dbReference type="Pfam" id="PF02298">
    <property type="entry name" value="Cu_bind_like"/>
    <property type="match status" value="1"/>
</dbReference>
<dbReference type="InterPro" id="IPR008972">
    <property type="entry name" value="Cupredoxin"/>
</dbReference>
<dbReference type="Proteomes" id="UP001491310">
    <property type="component" value="Unassembled WGS sequence"/>
</dbReference>
<feature type="signal peptide" evidence="1">
    <location>
        <begin position="1"/>
        <end position="29"/>
    </location>
</feature>
<keyword evidence="4" id="KW-1185">Reference proteome</keyword>
<dbReference type="EMBL" id="JALJOT010000009">
    <property type="protein sequence ID" value="KAK9907293.1"/>
    <property type="molecule type" value="Genomic_DNA"/>
</dbReference>